<dbReference type="EMBL" id="FOMG01000009">
    <property type="protein sequence ID" value="SFC78059.1"/>
    <property type="molecule type" value="Genomic_DNA"/>
</dbReference>
<accession>A0A1I1LY68</accession>
<name>A0A1I1LY68_9CLOT</name>
<dbReference type="SUPFAM" id="SSF50952">
    <property type="entry name" value="Soluble quinoprotein glucose dehydrogenase"/>
    <property type="match status" value="1"/>
</dbReference>
<gene>
    <name evidence="2" type="ORF">SAMN05421842_10986</name>
</gene>
<sequence>MKRFCQFLIISVVIVSAAFLVFKFSGIYRVSLLKDNIDWSIVAKNCNDALTFDKDKDDNTYVAYENSIKVLKKDGREEILVQDKSLSIESLVCNDENLYFISKGEIYHYNTQNKFLEVILKDIPTQGKYLDRHLILKDSKLLLSIGAATNSGVAEKDDNSTLRNIPYDKTPINITLSGENYGKEKTGAFMSYKESSTKGQKISAKELGNASIIEIDLNTNKNSLYACGIRNIKGWDIDSKNNLIAITGGIENTGVRPVARDFDYIYKLEKGNWYGWPDFSGGDPITSPRFKGENILSPIILNPPNKVVSAPLYQFSKIGGLENLAIDKEGTILDKDSKVFYDKEDNMICSIDERGVLYRLLKLRDESEIKGIKYSNGAIYILDGGIGCIYKLKLGGASLKFNLPKSIWIFIISLLFILLLLNIRRINNKIKR</sequence>
<keyword evidence="1" id="KW-0812">Transmembrane</keyword>
<evidence type="ECO:0008006" key="4">
    <source>
        <dbReference type="Google" id="ProtNLM"/>
    </source>
</evidence>
<evidence type="ECO:0000313" key="3">
    <source>
        <dbReference type="Proteomes" id="UP000199263"/>
    </source>
</evidence>
<dbReference type="AlphaFoldDB" id="A0A1I1LY68"/>
<evidence type="ECO:0000256" key="1">
    <source>
        <dbReference type="SAM" id="Phobius"/>
    </source>
</evidence>
<feature type="transmembrane region" description="Helical" evidence="1">
    <location>
        <begin position="406"/>
        <end position="423"/>
    </location>
</feature>
<keyword evidence="3" id="KW-1185">Reference proteome</keyword>
<proteinExistence type="predicted"/>
<dbReference type="InterPro" id="IPR011042">
    <property type="entry name" value="6-blade_b-propeller_TolB-like"/>
</dbReference>
<dbReference type="RefSeq" id="WP_090090666.1">
    <property type="nucleotide sequence ID" value="NZ_FOMG01000009.1"/>
</dbReference>
<dbReference type="OrthoDB" id="9770043at2"/>
<keyword evidence="1" id="KW-0472">Membrane</keyword>
<protein>
    <recommendedName>
        <fullName evidence="4">Glucose / Sorbosone dehydrogenase</fullName>
    </recommendedName>
</protein>
<dbReference type="InterPro" id="IPR011041">
    <property type="entry name" value="Quinoprot_gluc/sorb_DH_b-prop"/>
</dbReference>
<reference evidence="2 3" key="1">
    <citation type="submission" date="2016-10" db="EMBL/GenBank/DDBJ databases">
        <authorList>
            <person name="de Groot N.N."/>
        </authorList>
    </citation>
    <scope>NUCLEOTIDE SEQUENCE [LARGE SCALE GENOMIC DNA]</scope>
    <source>
        <strain evidence="2 3">DSM 12992</strain>
    </source>
</reference>
<dbReference type="Proteomes" id="UP000199263">
    <property type="component" value="Unassembled WGS sequence"/>
</dbReference>
<dbReference type="STRING" id="119641.SAMN05421842_10986"/>
<keyword evidence="1" id="KW-1133">Transmembrane helix</keyword>
<evidence type="ECO:0000313" key="2">
    <source>
        <dbReference type="EMBL" id="SFC78059.1"/>
    </source>
</evidence>
<organism evidence="2 3">
    <name type="scientific">Clostridium uliginosum</name>
    <dbReference type="NCBI Taxonomy" id="119641"/>
    <lineage>
        <taxon>Bacteria</taxon>
        <taxon>Bacillati</taxon>
        <taxon>Bacillota</taxon>
        <taxon>Clostridia</taxon>
        <taxon>Eubacteriales</taxon>
        <taxon>Clostridiaceae</taxon>
        <taxon>Clostridium</taxon>
    </lineage>
</organism>
<dbReference type="Gene3D" id="2.120.10.30">
    <property type="entry name" value="TolB, C-terminal domain"/>
    <property type="match status" value="1"/>
</dbReference>